<evidence type="ECO:0000313" key="2">
    <source>
        <dbReference type="EMBL" id="CAH1637371.1"/>
    </source>
</evidence>
<dbReference type="AlphaFoldDB" id="A0A9P0N2D4"/>
<keyword evidence="1" id="KW-1133">Transmembrane helix</keyword>
<accession>A0A9P0N2D4</accession>
<name>A0A9P0N2D4_SPOLI</name>
<protein>
    <submittedName>
        <fullName evidence="2">Uncharacterized protein</fullName>
    </submittedName>
</protein>
<organism evidence="2 3">
    <name type="scientific">Spodoptera littoralis</name>
    <name type="common">Egyptian cotton leafworm</name>
    <dbReference type="NCBI Taxonomy" id="7109"/>
    <lineage>
        <taxon>Eukaryota</taxon>
        <taxon>Metazoa</taxon>
        <taxon>Ecdysozoa</taxon>
        <taxon>Arthropoda</taxon>
        <taxon>Hexapoda</taxon>
        <taxon>Insecta</taxon>
        <taxon>Pterygota</taxon>
        <taxon>Neoptera</taxon>
        <taxon>Endopterygota</taxon>
        <taxon>Lepidoptera</taxon>
        <taxon>Glossata</taxon>
        <taxon>Ditrysia</taxon>
        <taxon>Noctuoidea</taxon>
        <taxon>Noctuidae</taxon>
        <taxon>Amphipyrinae</taxon>
        <taxon>Spodoptera</taxon>
    </lineage>
</organism>
<gene>
    <name evidence="2" type="ORF">SPLIT_LOCUS2732</name>
</gene>
<evidence type="ECO:0000313" key="3">
    <source>
        <dbReference type="Proteomes" id="UP001153321"/>
    </source>
</evidence>
<evidence type="ECO:0000256" key="1">
    <source>
        <dbReference type="SAM" id="Phobius"/>
    </source>
</evidence>
<dbReference type="EMBL" id="LR824546">
    <property type="protein sequence ID" value="CAH1637371.1"/>
    <property type="molecule type" value="Genomic_DNA"/>
</dbReference>
<keyword evidence="1" id="KW-0812">Transmembrane</keyword>
<dbReference type="Proteomes" id="UP001153321">
    <property type="component" value="Chromosome 15"/>
</dbReference>
<reference evidence="2" key="1">
    <citation type="submission" date="2022-02" db="EMBL/GenBank/DDBJ databases">
        <authorList>
            <person name="King R."/>
        </authorList>
    </citation>
    <scope>NUCLEOTIDE SEQUENCE</scope>
</reference>
<sequence>MTTLSKVLFYLKDCYSLCHCLFVKVPIDHCFILNSLLVHYIIGLLKFYRSSSFHIKYHSKLNFKPKIVCATSHFIFLLPTSNVTVILLIPMFMELIIRY</sequence>
<keyword evidence="1" id="KW-0472">Membrane</keyword>
<feature type="transmembrane region" description="Helical" evidence="1">
    <location>
        <begin position="31"/>
        <end position="48"/>
    </location>
</feature>
<proteinExistence type="predicted"/>
<feature type="transmembrane region" description="Helical" evidence="1">
    <location>
        <begin position="68"/>
        <end position="93"/>
    </location>
</feature>
<keyword evidence="3" id="KW-1185">Reference proteome</keyword>